<proteinExistence type="predicted"/>
<dbReference type="SUPFAM" id="SSF50494">
    <property type="entry name" value="Trypsin-like serine proteases"/>
    <property type="match status" value="1"/>
</dbReference>
<dbReference type="RefSeq" id="XP_017777361.1">
    <property type="nucleotide sequence ID" value="XM_017921872.1"/>
</dbReference>
<keyword evidence="1" id="KW-0732">Signal</keyword>
<reference evidence="4" key="1">
    <citation type="submission" date="2025-08" db="UniProtKB">
        <authorList>
            <consortium name="RefSeq"/>
        </authorList>
    </citation>
    <scope>IDENTIFICATION</scope>
    <source>
        <tissue evidence="4">Whole Larva</tissue>
    </source>
</reference>
<feature type="domain" description="Peptidase S1" evidence="2">
    <location>
        <begin position="44"/>
        <end position="91"/>
    </location>
</feature>
<evidence type="ECO:0000313" key="3">
    <source>
        <dbReference type="Proteomes" id="UP000695000"/>
    </source>
</evidence>
<evidence type="ECO:0000313" key="4">
    <source>
        <dbReference type="RefSeq" id="XP_017777361.1"/>
    </source>
</evidence>
<evidence type="ECO:0000259" key="2">
    <source>
        <dbReference type="Pfam" id="PF00089"/>
    </source>
</evidence>
<protein>
    <submittedName>
        <fullName evidence="4">Chymotrypsin-like elastase family member 2A</fullName>
    </submittedName>
</protein>
<dbReference type="GeneID" id="108563251"/>
<sequence>MLKFTLLVFIAVSALAFANSLPGEKSKKYCRETHVAKSGRVRRIIGGEIAAPNEFPHTVALIYIENGKRVWNCAGILITDKYVLTGATCIDM</sequence>
<keyword evidence="3" id="KW-1185">Reference proteome</keyword>
<gene>
    <name evidence="4" type="primary">LOC108563251</name>
</gene>
<feature type="chain" id="PRO_5047040297" evidence="1">
    <location>
        <begin position="19"/>
        <end position="92"/>
    </location>
</feature>
<dbReference type="Proteomes" id="UP000695000">
    <property type="component" value="Unplaced"/>
</dbReference>
<feature type="signal peptide" evidence="1">
    <location>
        <begin position="1"/>
        <end position="18"/>
    </location>
</feature>
<dbReference type="Gene3D" id="2.40.10.10">
    <property type="entry name" value="Trypsin-like serine proteases"/>
    <property type="match status" value="2"/>
</dbReference>
<dbReference type="Pfam" id="PF00089">
    <property type="entry name" value="Trypsin"/>
    <property type="match status" value="1"/>
</dbReference>
<dbReference type="InterPro" id="IPR001254">
    <property type="entry name" value="Trypsin_dom"/>
</dbReference>
<name>A0ABM1MS11_NICVS</name>
<organism evidence="3 4">
    <name type="scientific">Nicrophorus vespilloides</name>
    <name type="common">Boreal carrion beetle</name>
    <dbReference type="NCBI Taxonomy" id="110193"/>
    <lineage>
        <taxon>Eukaryota</taxon>
        <taxon>Metazoa</taxon>
        <taxon>Ecdysozoa</taxon>
        <taxon>Arthropoda</taxon>
        <taxon>Hexapoda</taxon>
        <taxon>Insecta</taxon>
        <taxon>Pterygota</taxon>
        <taxon>Neoptera</taxon>
        <taxon>Endopterygota</taxon>
        <taxon>Coleoptera</taxon>
        <taxon>Polyphaga</taxon>
        <taxon>Staphyliniformia</taxon>
        <taxon>Silphidae</taxon>
        <taxon>Nicrophorinae</taxon>
        <taxon>Nicrophorus</taxon>
    </lineage>
</organism>
<accession>A0ABM1MS11</accession>
<dbReference type="InterPro" id="IPR009003">
    <property type="entry name" value="Peptidase_S1_PA"/>
</dbReference>
<dbReference type="InterPro" id="IPR043504">
    <property type="entry name" value="Peptidase_S1_PA_chymotrypsin"/>
</dbReference>
<evidence type="ECO:0000256" key="1">
    <source>
        <dbReference type="SAM" id="SignalP"/>
    </source>
</evidence>